<reference evidence="7 8" key="1">
    <citation type="journal article" date="2020" name="IScience">
        <title>Genome Sequencing of the Endangered Kingdonia uniflora (Circaeasteraceae, Ranunculales) Reveals Potential Mechanisms of Evolutionary Specialization.</title>
        <authorList>
            <person name="Sun Y."/>
            <person name="Deng T."/>
            <person name="Zhang A."/>
            <person name="Moore M.J."/>
            <person name="Landis J.B."/>
            <person name="Lin N."/>
            <person name="Zhang H."/>
            <person name="Zhang X."/>
            <person name="Huang J."/>
            <person name="Zhang X."/>
            <person name="Sun H."/>
            <person name="Wang H."/>
        </authorList>
    </citation>
    <scope>NUCLEOTIDE SEQUENCE [LARGE SCALE GENOMIC DNA]</scope>
    <source>
        <strain evidence="7">TB1705</strain>
        <tissue evidence="7">Leaf</tissue>
    </source>
</reference>
<dbReference type="Proteomes" id="UP000541444">
    <property type="component" value="Unassembled WGS sequence"/>
</dbReference>
<sequence length="175" mass="19464">MEGEREIVHETSHGVPEMLQTSSCEGISDMHFELGEISDCEDLLNLKKQAIQAADMSKRQRRRKTDNPKSFTLETVGDALCCQNSACKALGHKVDTFCKLCSCCICYKYDDYKDTSLWLVCSSDYPDCGDSCGFSCHLECALKHENTGITKDAMRPRLDGSFYCASCGKLNDLLG</sequence>
<dbReference type="AlphaFoldDB" id="A0A7J7LGV4"/>
<keyword evidence="2" id="KW-0479">Metal-binding</keyword>
<comment type="subcellular location">
    <subcellularLocation>
        <location evidence="1">Nucleus</location>
    </subcellularLocation>
</comment>
<dbReference type="OrthoDB" id="600557at2759"/>
<dbReference type="EMBL" id="JACGCM010002297">
    <property type="protein sequence ID" value="KAF6141812.1"/>
    <property type="molecule type" value="Genomic_DNA"/>
</dbReference>
<dbReference type="GO" id="GO:0008270">
    <property type="term" value="F:zinc ion binding"/>
    <property type="evidence" value="ECO:0007669"/>
    <property type="project" value="UniProtKB-KW"/>
</dbReference>
<dbReference type="GO" id="GO:0005634">
    <property type="term" value="C:nucleus"/>
    <property type="evidence" value="ECO:0007669"/>
    <property type="project" value="UniProtKB-SubCell"/>
</dbReference>
<keyword evidence="8" id="KW-1185">Reference proteome</keyword>
<evidence type="ECO:0000256" key="3">
    <source>
        <dbReference type="ARBA" id="ARBA00022771"/>
    </source>
</evidence>
<comment type="caution">
    <text evidence="7">The sequence shown here is derived from an EMBL/GenBank/DDBJ whole genome shotgun (WGS) entry which is preliminary data.</text>
</comment>
<feature type="domain" description="Oberon-like PHD finger" evidence="6">
    <location>
        <begin position="82"/>
        <end position="175"/>
    </location>
</feature>
<proteinExistence type="predicted"/>
<evidence type="ECO:0000256" key="4">
    <source>
        <dbReference type="ARBA" id="ARBA00022833"/>
    </source>
</evidence>
<dbReference type="GO" id="GO:0040029">
    <property type="term" value="P:epigenetic regulation of gene expression"/>
    <property type="evidence" value="ECO:0007669"/>
    <property type="project" value="InterPro"/>
</dbReference>
<dbReference type="Pfam" id="PF07227">
    <property type="entry name" value="PHD_Oberon"/>
    <property type="match status" value="1"/>
</dbReference>
<keyword evidence="3" id="KW-0863">Zinc-finger</keyword>
<gene>
    <name evidence="7" type="ORF">GIB67_031879</name>
</gene>
<evidence type="ECO:0000256" key="2">
    <source>
        <dbReference type="ARBA" id="ARBA00022723"/>
    </source>
</evidence>
<dbReference type="PANTHER" id="PTHR46286">
    <property type="entry name" value="VIN3-LIKE PROTEIN 2-RELATED"/>
    <property type="match status" value="1"/>
</dbReference>
<evidence type="ECO:0000256" key="5">
    <source>
        <dbReference type="ARBA" id="ARBA00023242"/>
    </source>
</evidence>
<name>A0A7J7LGV4_9MAGN</name>
<dbReference type="InterPro" id="IPR044514">
    <property type="entry name" value="VIN3-like"/>
</dbReference>
<keyword evidence="5" id="KW-0539">Nucleus</keyword>
<evidence type="ECO:0000259" key="6">
    <source>
        <dbReference type="Pfam" id="PF07227"/>
    </source>
</evidence>
<accession>A0A7J7LGV4</accession>
<evidence type="ECO:0000313" key="8">
    <source>
        <dbReference type="Proteomes" id="UP000541444"/>
    </source>
</evidence>
<protein>
    <recommendedName>
        <fullName evidence="6">Oberon-like PHD finger domain-containing protein</fullName>
    </recommendedName>
</protein>
<dbReference type="InterPro" id="IPR032881">
    <property type="entry name" value="Oberon-like_PHD"/>
</dbReference>
<dbReference type="PANTHER" id="PTHR46286:SF2">
    <property type="entry name" value="VIN3-LIKE PROTEIN 2"/>
    <property type="match status" value="1"/>
</dbReference>
<organism evidence="7 8">
    <name type="scientific">Kingdonia uniflora</name>
    <dbReference type="NCBI Taxonomy" id="39325"/>
    <lineage>
        <taxon>Eukaryota</taxon>
        <taxon>Viridiplantae</taxon>
        <taxon>Streptophyta</taxon>
        <taxon>Embryophyta</taxon>
        <taxon>Tracheophyta</taxon>
        <taxon>Spermatophyta</taxon>
        <taxon>Magnoliopsida</taxon>
        <taxon>Ranunculales</taxon>
        <taxon>Circaeasteraceae</taxon>
        <taxon>Kingdonia</taxon>
    </lineage>
</organism>
<keyword evidence="4" id="KW-0862">Zinc</keyword>
<dbReference type="GO" id="GO:0010048">
    <property type="term" value="P:vernalization response"/>
    <property type="evidence" value="ECO:0007669"/>
    <property type="project" value="InterPro"/>
</dbReference>
<evidence type="ECO:0000313" key="7">
    <source>
        <dbReference type="EMBL" id="KAF6141812.1"/>
    </source>
</evidence>
<evidence type="ECO:0000256" key="1">
    <source>
        <dbReference type="ARBA" id="ARBA00004123"/>
    </source>
</evidence>